<dbReference type="GO" id="GO:0016491">
    <property type="term" value="F:oxidoreductase activity"/>
    <property type="evidence" value="ECO:0007669"/>
    <property type="project" value="UniProtKB-KW"/>
</dbReference>
<evidence type="ECO:0000313" key="5">
    <source>
        <dbReference type="EMBL" id="CZR59842.1"/>
    </source>
</evidence>
<dbReference type="STRING" id="576137.A0A1L7X4B8"/>
<reference evidence="5 6" key="1">
    <citation type="submission" date="2016-03" db="EMBL/GenBank/DDBJ databases">
        <authorList>
            <person name="Ploux O."/>
        </authorList>
    </citation>
    <scope>NUCLEOTIDE SEQUENCE [LARGE SCALE GENOMIC DNA]</scope>
    <source>
        <strain evidence="5 6">UAMH 11012</strain>
    </source>
</reference>
<dbReference type="PANTHER" id="PTHR47706">
    <property type="entry name" value="NMRA-LIKE FAMILY PROTEIN"/>
    <property type="match status" value="1"/>
</dbReference>
<dbReference type="InterPro" id="IPR016040">
    <property type="entry name" value="NAD(P)-bd_dom"/>
</dbReference>
<gene>
    <name evidence="5" type="ORF">PAC_09736</name>
</gene>
<evidence type="ECO:0000259" key="4">
    <source>
        <dbReference type="Pfam" id="PF13460"/>
    </source>
</evidence>
<dbReference type="InterPro" id="IPR051609">
    <property type="entry name" value="NmrA/Isoflavone_reductase-like"/>
</dbReference>
<evidence type="ECO:0000256" key="1">
    <source>
        <dbReference type="ARBA" id="ARBA00005725"/>
    </source>
</evidence>
<proteinExistence type="inferred from homology"/>
<name>A0A1L7X4B8_9HELO</name>
<evidence type="ECO:0000256" key="3">
    <source>
        <dbReference type="ARBA" id="ARBA00023002"/>
    </source>
</evidence>
<sequence>MLILIAGITGNIGSHAANHALETGHKVRGLGRNPSKLPASITKHPNFNTFITSTSHDDIPALEKACLGIDAIICAYAGLPTLHLDGQLLLLRAAEKASVKRFLTAGWNYDWRKVPFGTAWPIYDSIRCFHVQAELTSSIKPLHIFSGMLADVFFGVDGQDGFTPKDGGVWDCHAEKERKEMDIWGTGDEVWDFTTERDAGRWGVEVITAEGAEEGGFVSLRSFRASLKDVKETYELVRGGEVKVRWRGSVDELEKLAVKEKEKFGRRRLWEWHRLYFYLTCLKGTWNLGELENEKFPGFEATSLEKFLKEHPEV</sequence>
<protein>
    <recommendedName>
        <fullName evidence="4">NAD(P)-binding domain-containing protein</fullName>
    </recommendedName>
</protein>
<keyword evidence="6" id="KW-1185">Reference proteome</keyword>
<keyword evidence="3" id="KW-0560">Oxidoreductase</keyword>
<accession>A0A1L7X4B8</accession>
<dbReference type="AlphaFoldDB" id="A0A1L7X4B8"/>
<dbReference type="EMBL" id="FJOG01000014">
    <property type="protein sequence ID" value="CZR59842.1"/>
    <property type="molecule type" value="Genomic_DNA"/>
</dbReference>
<dbReference type="PANTHER" id="PTHR47706:SF9">
    <property type="entry name" value="NMRA-LIKE DOMAIN-CONTAINING PROTEIN-RELATED"/>
    <property type="match status" value="1"/>
</dbReference>
<dbReference type="InterPro" id="IPR036291">
    <property type="entry name" value="NAD(P)-bd_dom_sf"/>
</dbReference>
<feature type="domain" description="NAD(P)-binding" evidence="4">
    <location>
        <begin position="7"/>
        <end position="104"/>
    </location>
</feature>
<dbReference type="Proteomes" id="UP000184330">
    <property type="component" value="Unassembled WGS sequence"/>
</dbReference>
<dbReference type="Pfam" id="PF13460">
    <property type="entry name" value="NAD_binding_10"/>
    <property type="match status" value="1"/>
</dbReference>
<evidence type="ECO:0000313" key="6">
    <source>
        <dbReference type="Proteomes" id="UP000184330"/>
    </source>
</evidence>
<keyword evidence="2" id="KW-0521">NADP</keyword>
<dbReference type="SUPFAM" id="SSF51735">
    <property type="entry name" value="NAD(P)-binding Rossmann-fold domains"/>
    <property type="match status" value="1"/>
</dbReference>
<evidence type="ECO:0000256" key="2">
    <source>
        <dbReference type="ARBA" id="ARBA00022857"/>
    </source>
</evidence>
<dbReference type="Gene3D" id="3.40.50.720">
    <property type="entry name" value="NAD(P)-binding Rossmann-like Domain"/>
    <property type="match status" value="1"/>
</dbReference>
<comment type="similarity">
    <text evidence="1">Belongs to the NmrA-type oxidoreductase family. Isoflavone reductase subfamily.</text>
</comment>
<dbReference type="OrthoDB" id="419598at2759"/>
<organism evidence="5 6">
    <name type="scientific">Phialocephala subalpina</name>
    <dbReference type="NCBI Taxonomy" id="576137"/>
    <lineage>
        <taxon>Eukaryota</taxon>
        <taxon>Fungi</taxon>
        <taxon>Dikarya</taxon>
        <taxon>Ascomycota</taxon>
        <taxon>Pezizomycotina</taxon>
        <taxon>Leotiomycetes</taxon>
        <taxon>Helotiales</taxon>
        <taxon>Mollisiaceae</taxon>
        <taxon>Phialocephala</taxon>
        <taxon>Phialocephala fortinii species complex</taxon>
    </lineage>
</organism>